<evidence type="ECO:0000313" key="6">
    <source>
        <dbReference type="Proteomes" id="UP001056890"/>
    </source>
</evidence>
<evidence type="ECO:0000313" key="5">
    <source>
        <dbReference type="EMBL" id="USV58735.1"/>
    </source>
</evidence>
<feature type="domain" description="N-acetyltransferase" evidence="4">
    <location>
        <begin position="144"/>
        <end position="308"/>
    </location>
</feature>
<reference evidence="5" key="1">
    <citation type="submission" date="2022-06" db="EMBL/GenBank/DDBJ databases">
        <title>Complete Genome of Aeromonas sp. Strain SOD01 Isolated from an Urban Freshwater Stream.</title>
        <authorList>
            <person name="Williams L.E."/>
            <person name="Brysgel T."/>
            <person name="Capestro E.M."/>
            <person name="Foltz G.V."/>
            <person name="Gardner A.E."/>
            <person name="Ingrassia J."/>
            <person name="Peterson E."/>
            <person name="Arruda J."/>
            <person name="Flaherty I."/>
            <person name="Hunt M."/>
            <person name="Pappas G."/>
            <person name="Ramsaran S."/>
            <person name="Rocha M."/>
        </authorList>
    </citation>
    <scope>NUCLEOTIDE SEQUENCE</scope>
    <source>
        <strain evidence="5">SOD01</strain>
    </source>
</reference>
<evidence type="ECO:0000256" key="1">
    <source>
        <dbReference type="ARBA" id="ARBA00022679"/>
    </source>
</evidence>
<comment type="similarity">
    <text evidence="3">Belongs to the acetyltransferase family. RimJ subfamily.</text>
</comment>
<accession>A0AAE9MJ32</accession>
<dbReference type="SUPFAM" id="SSF55729">
    <property type="entry name" value="Acyl-CoA N-acyltransferases (Nat)"/>
    <property type="match status" value="1"/>
</dbReference>
<protein>
    <submittedName>
        <fullName evidence="5">GNAT family N-acetyltransferase</fullName>
    </submittedName>
</protein>
<sequence length="418" mass="46571">MELLIEGELWQPHWREPLQEWQQRGNRWQLLLGKRAERQPWSLAAPWADSPPDGILTASALLASWLEGDGAAVYADPSRQILISASSVLLTLAKESGLLTLGPSGADLRLSADDELADVLQRLLARRLCIPTLHEPSSDPASRLVLRPLRAEDEADIVRYCSDAALARYTLNIPHPYPAESAHDWLALSDRKGALGMGWTWALTLDPEDELAPLLGVISLHWNGELAWWVGVPWQNRGLATRAARLVRDFAFEQRQLPALTARHMPANLASGRVMAKLGMHYCGLRPGTDRYPGELSHWRLDRAPRLPDDIRARLAPWLADRRVVVTILHGAWARGEAGGALELALFTNDPRAGEEPLWQDGIELVARRHPLSWLEGDQLARGSHLGGVLLKDRGELGLAYLRRRIREQIGGNERPPV</sequence>
<dbReference type="EMBL" id="CP099717">
    <property type="protein sequence ID" value="USV58735.1"/>
    <property type="molecule type" value="Genomic_DNA"/>
</dbReference>
<dbReference type="RefSeq" id="WP_252995887.1">
    <property type="nucleotide sequence ID" value="NZ_CP099717.1"/>
</dbReference>
<dbReference type="Gene3D" id="3.40.630.30">
    <property type="match status" value="1"/>
</dbReference>
<dbReference type="PANTHER" id="PTHR43792">
    <property type="entry name" value="GNAT FAMILY, PUTATIVE (AFU_ORTHOLOGUE AFUA_3G00765)-RELATED-RELATED"/>
    <property type="match status" value="1"/>
</dbReference>
<keyword evidence="6" id="KW-1185">Reference proteome</keyword>
<dbReference type="GO" id="GO:0016747">
    <property type="term" value="F:acyltransferase activity, transferring groups other than amino-acyl groups"/>
    <property type="evidence" value="ECO:0007669"/>
    <property type="project" value="InterPro"/>
</dbReference>
<name>A0AAE9MJ32_9GAMM</name>
<dbReference type="AlphaFoldDB" id="A0AAE9MJ32"/>
<keyword evidence="1" id="KW-0808">Transferase</keyword>
<dbReference type="Pfam" id="PF13302">
    <property type="entry name" value="Acetyltransf_3"/>
    <property type="match status" value="1"/>
</dbReference>
<keyword evidence="2" id="KW-0012">Acyltransferase</keyword>
<dbReference type="InterPro" id="IPR000182">
    <property type="entry name" value="GNAT_dom"/>
</dbReference>
<dbReference type="Proteomes" id="UP001056890">
    <property type="component" value="Chromosome"/>
</dbReference>
<proteinExistence type="inferred from homology"/>
<evidence type="ECO:0000256" key="2">
    <source>
        <dbReference type="ARBA" id="ARBA00023315"/>
    </source>
</evidence>
<organism evidence="5 6">
    <name type="scientific">Aeromonas encheleia</name>
    <dbReference type="NCBI Taxonomy" id="73010"/>
    <lineage>
        <taxon>Bacteria</taxon>
        <taxon>Pseudomonadati</taxon>
        <taxon>Pseudomonadota</taxon>
        <taxon>Gammaproteobacteria</taxon>
        <taxon>Aeromonadales</taxon>
        <taxon>Aeromonadaceae</taxon>
        <taxon>Aeromonas</taxon>
    </lineage>
</organism>
<dbReference type="InterPro" id="IPR051531">
    <property type="entry name" value="N-acetyltransferase"/>
</dbReference>
<dbReference type="PROSITE" id="PS51186">
    <property type="entry name" value="GNAT"/>
    <property type="match status" value="1"/>
</dbReference>
<dbReference type="PANTHER" id="PTHR43792:SF8">
    <property type="entry name" value="[RIBOSOMAL PROTEIN US5]-ALANINE N-ACETYLTRANSFERASE"/>
    <property type="match status" value="1"/>
</dbReference>
<dbReference type="InterPro" id="IPR016181">
    <property type="entry name" value="Acyl_CoA_acyltransferase"/>
</dbReference>
<evidence type="ECO:0000256" key="3">
    <source>
        <dbReference type="ARBA" id="ARBA00038502"/>
    </source>
</evidence>
<evidence type="ECO:0000259" key="4">
    <source>
        <dbReference type="PROSITE" id="PS51186"/>
    </source>
</evidence>
<gene>
    <name evidence="5" type="ORF">NHF51_06195</name>
</gene>